<dbReference type="RefSeq" id="WP_254473922.1">
    <property type="nucleotide sequence ID" value="NZ_CP113432.1"/>
</dbReference>
<feature type="domain" description="VRR-NUC" evidence="11">
    <location>
        <begin position="427"/>
        <end position="541"/>
    </location>
</feature>
<dbReference type="InterPro" id="IPR049125">
    <property type="entry name" value="FAN1-like_WH"/>
</dbReference>
<evidence type="ECO:0000256" key="6">
    <source>
        <dbReference type="ARBA" id="ARBA00022722"/>
    </source>
</evidence>
<sequence length="546" mass="62406">MPAPLAPSLYYLSNFHRALDWIDERYADLLDAEEAAFIAGFRELPLPSQALLVRLAMRKGPHFRAGKLSYAEIGDISEAAAPLLELGWLSDSYPLALDELLPLLLKDELIARFHDDLPRASLKKAELYEHLHAYHDQVKTFAGWYPDLDRLYTLMATPLCDRLRLLFFGNLQQDWSEFVLADLGIFRYESVPFTADSRAFRCRDDLETYIHLWNGAVRFEAGEPIAELLAELGDLRTDNPYLQARHGRLLYRMAYQLEREGELDAALALYRRTAAEGSRQRQIRVLERLQRFDEAHALVLAALAAPESDGELQLVERARTRLVRQLGLPKDKPGKPTPPLRIDLELPRPDFNVEFAVQAVLHEDAAPVYYVENALICSLFGLLCWEVIFAPLPGAFFHPFQAGPSDLNRADFVTRRAEGFAARLALLDGNTYRAAIRDTYTAKSGILSPFVHWELLDENLLEQALQCLPAAHLKLWFERLLADPKANRAGMPDLIQFWPDEARYRMIEVKGPGDRLQDNQKRWLDFCAKHGMPVEVCYVRWQEEPA</sequence>
<dbReference type="SMART" id="SM00990">
    <property type="entry name" value="VRR_NUC"/>
    <property type="match status" value="1"/>
</dbReference>
<comment type="similarity">
    <text evidence="4">Belongs to the FAN1 family.</text>
</comment>
<dbReference type="InterPro" id="IPR014883">
    <property type="entry name" value="VRR_NUC"/>
</dbReference>
<evidence type="ECO:0000313" key="12">
    <source>
        <dbReference type="EMBL" id="WAI47222.1"/>
    </source>
</evidence>
<comment type="cofactor">
    <cofactor evidence="3">
        <name>Mg(2+)</name>
        <dbReference type="ChEBI" id="CHEBI:18420"/>
    </cofactor>
</comment>
<keyword evidence="10" id="KW-0464">Manganese</keyword>
<keyword evidence="9" id="KW-0460">Magnesium</keyword>
<evidence type="ECO:0000259" key="11">
    <source>
        <dbReference type="SMART" id="SM00990"/>
    </source>
</evidence>
<dbReference type="InterPro" id="IPR040603">
    <property type="entry name" value="FAN1_SAP_bact"/>
</dbReference>
<reference evidence="12" key="1">
    <citation type="submission" date="2022-11" db="EMBL/GenBank/DDBJ databases">
        <title>Pseudomonas triclosanedens sp. nov., a triclosan degrader isolated from activated sludge.</title>
        <authorList>
            <person name="Yin Y."/>
            <person name="Lu Z."/>
        </authorList>
    </citation>
    <scope>NUCLEOTIDE SEQUENCE</scope>
    <source>
        <strain evidence="12">ZM23</strain>
    </source>
</reference>
<comment type="cofactor">
    <cofactor evidence="2">
        <name>Mn(2+)</name>
        <dbReference type="ChEBI" id="CHEBI:29035"/>
    </cofactor>
</comment>
<evidence type="ECO:0000256" key="8">
    <source>
        <dbReference type="ARBA" id="ARBA00022801"/>
    </source>
</evidence>
<evidence type="ECO:0000313" key="13">
    <source>
        <dbReference type="Proteomes" id="UP001163624"/>
    </source>
</evidence>
<dbReference type="EMBL" id="CP113432">
    <property type="protein sequence ID" value="WAI47222.1"/>
    <property type="molecule type" value="Genomic_DNA"/>
</dbReference>
<proteinExistence type="inferred from homology"/>
<evidence type="ECO:0000256" key="2">
    <source>
        <dbReference type="ARBA" id="ARBA00001936"/>
    </source>
</evidence>
<keyword evidence="8" id="KW-0378">Hydrolase</keyword>
<evidence type="ECO:0000256" key="9">
    <source>
        <dbReference type="ARBA" id="ARBA00022842"/>
    </source>
</evidence>
<protein>
    <recommendedName>
        <fullName evidence="5">phosphodiesterase I</fullName>
        <ecNumber evidence="5">3.1.4.1</ecNumber>
    </recommendedName>
</protein>
<dbReference type="Gene3D" id="3.40.1350.10">
    <property type="match status" value="1"/>
</dbReference>
<dbReference type="EC" id="3.1.4.1" evidence="5"/>
<accession>A0ABY6ZQN7</accession>
<comment type="catalytic activity">
    <reaction evidence="1">
        <text>Hydrolytically removes 5'-nucleotides successively from the 3'-hydroxy termini of 3'-hydroxy-terminated oligonucleotides.</text>
        <dbReference type="EC" id="3.1.4.1"/>
    </reaction>
</comment>
<dbReference type="Pfam" id="PF21315">
    <property type="entry name" value="FAN1_HTH"/>
    <property type="match status" value="1"/>
</dbReference>
<keyword evidence="7" id="KW-0479">Metal-binding</keyword>
<evidence type="ECO:0000256" key="1">
    <source>
        <dbReference type="ARBA" id="ARBA00000983"/>
    </source>
</evidence>
<keyword evidence="13" id="KW-1185">Reference proteome</keyword>
<dbReference type="PANTHER" id="PTHR15749">
    <property type="entry name" value="FANCONI-ASSOCIATED NUCLEASE 1"/>
    <property type="match status" value="1"/>
</dbReference>
<organism evidence="12 13">
    <name type="scientific">Pseudomonas triclosanedens</name>
    <dbReference type="NCBI Taxonomy" id="2961893"/>
    <lineage>
        <taxon>Bacteria</taxon>
        <taxon>Pseudomonadati</taxon>
        <taxon>Pseudomonadota</taxon>
        <taxon>Gammaproteobacteria</taxon>
        <taxon>Pseudomonadales</taxon>
        <taxon>Pseudomonadaceae</taxon>
        <taxon>Pseudomonas</taxon>
    </lineage>
</organism>
<keyword evidence="6" id="KW-0540">Nuclease</keyword>
<dbReference type="Proteomes" id="UP001163624">
    <property type="component" value="Chromosome"/>
</dbReference>
<name>A0ABY6ZQN7_9PSED</name>
<evidence type="ECO:0000256" key="7">
    <source>
        <dbReference type="ARBA" id="ARBA00022723"/>
    </source>
</evidence>
<evidence type="ECO:0000256" key="5">
    <source>
        <dbReference type="ARBA" id="ARBA00012029"/>
    </source>
</evidence>
<dbReference type="PANTHER" id="PTHR15749:SF4">
    <property type="entry name" value="FANCONI-ASSOCIATED NUCLEASE 1"/>
    <property type="match status" value="1"/>
</dbReference>
<evidence type="ECO:0000256" key="4">
    <source>
        <dbReference type="ARBA" id="ARBA00005533"/>
    </source>
</evidence>
<dbReference type="Pfam" id="PF08774">
    <property type="entry name" value="VRR_NUC"/>
    <property type="match status" value="1"/>
</dbReference>
<dbReference type="Pfam" id="PF18081">
    <property type="entry name" value="FANC_SAP"/>
    <property type="match status" value="1"/>
</dbReference>
<evidence type="ECO:0000256" key="10">
    <source>
        <dbReference type="ARBA" id="ARBA00023211"/>
    </source>
</evidence>
<gene>
    <name evidence="12" type="ORF">OU419_15700</name>
</gene>
<evidence type="ECO:0000256" key="3">
    <source>
        <dbReference type="ARBA" id="ARBA00001946"/>
    </source>
</evidence>
<dbReference type="InterPro" id="IPR033315">
    <property type="entry name" value="Fan1-like"/>
</dbReference>
<dbReference type="InterPro" id="IPR011856">
    <property type="entry name" value="tRNA_endonuc-like_dom_sf"/>
</dbReference>